<dbReference type="Proteomes" id="UP000715781">
    <property type="component" value="Unassembled WGS sequence"/>
</dbReference>
<reference evidence="2" key="1">
    <citation type="submission" date="2021-05" db="EMBL/GenBank/DDBJ databases">
        <authorList>
            <person name="Pietrasiak N."/>
            <person name="Ward R."/>
            <person name="Stajich J.E."/>
            <person name="Kurbessoian T."/>
        </authorList>
    </citation>
    <scope>NUCLEOTIDE SEQUENCE</scope>
    <source>
        <strain evidence="2">JT2-VF2</strain>
    </source>
</reference>
<protein>
    <submittedName>
        <fullName evidence="2">Uncharacterized protein</fullName>
    </submittedName>
</protein>
<organism evidence="2 3">
    <name type="scientific">Mojavia pulchra JT2-VF2</name>
    <dbReference type="NCBI Taxonomy" id="287848"/>
    <lineage>
        <taxon>Bacteria</taxon>
        <taxon>Bacillati</taxon>
        <taxon>Cyanobacteriota</taxon>
        <taxon>Cyanophyceae</taxon>
        <taxon>Nostocales</taxon>
        <taxon>Nostocaceae</taxon>
    </lineage>
</organism>
<dbReference type="EMBL" id="JAHHHN010000029">
    <property type="protein sequence ID" value="MBW4565011.1"/>
    <property type="molecule type" value="Genomic_DNA"/>
</dbReference>
<sequence>MSQSFPKRKKATISPSRNPESPNSDISVPEDPASATINVTTVEVPELTEQEQSDRLHLTFRR</sequence>
<reference evidence="2" key="2">
    <citation type="journal article" date="2022" name="Microbiol. Resour. Announc.">
        <title>Metagenome Sequencing to Explore Phylogenomics of Terrestrial Cyanobacteria.</title>
        <authorList>
            <person name="Ward R.D."/>
            <person name="Stajich J.E."/>
            <person name="Johansen J.R."/>
            <person name="Huntemann M."/>
            <person name="Clum A."/>
            <person name="Foster B."/>
            <person name="Foster B."/>
            <person name="Roux S."/>
            <person name="Palaniappan K."/>
            <person name="Varghese N."/>
            <person name="Mukherjee S."/>
            <person name="Reddy T.B.K."/>
            <person name="Daum C."/>
            <person name="Copeland A."/>
            <person name="Chen I.A."/>
            <person name="Ivanova N.N."/>
            <person name="Kyrpides N.C."/>
            <person name="Shapiro N."/>
            <person name="Eloe-Fadrosh E.A."/>
            <person name="Pietrasiak N."/>
        </authorList>
    </citation>
    <scope>NUCLEOTIDE SEQUENCE</scope>
    <source>
        <strain evidence="2">JT2-VF2</strain>
    </source>
</reference>
<evidence type="ECO:0000256" key="1">
    <source>
        <dbReference type="SAM" id="MobiDB-lite"/>
    </source>
</evidence>
<feature type="compositionally biased region" description="Polar residues" evidence="1">
    <location>
        <begin position="13"/>
        <end position="26"/>
    </location>
</feature>
<gene>
    <name evidence="2" type="ORF">KME32_28680</name>
</gene>
<feature type="compositionally biased region" description="Basic residues" evidence="1">
    <location>
        <begin position="1"/>
        <end position="11"/>
    </location>
</feature>
<proteinExistence type="predicted"/>
<comment type="caution">
    <text evidence="2">The sequence shown here is derived from an EMBL/GenBank/DDBJ whole genome shotgun (WGS) entry which is preliminary data.</text>
</comment>
<feature type="compositionally biased region" description="Basic and acidic residues" evidence="1">
    <location>
        <begin position="52"/>
        <end position="62"/>
    </location>
</feature>
<name>A0A951Q5M4_9NOST</name>
<dbReference type="AlphaFoldDB" id="A0A951Q5M4"/>
<accession>A0A951Q5M4</accession>
<feature type="region of interest" description="Disordered" evidence="1">
    <location>
        <begin position="1"/>
        <end position="62"/>
    </location>
</feature>
<evidence type="ECO:0000313" key="3">
    <source>
        <dbReference type="Proteomes" id="UP000715781"/>
    </source>
</evidence>
<evidence type="ECO:0000313" key="2">
    <source>
        <dbReference type="EMBL" id="MBW4565011.1"/>
    </source>
</evidence>